<dbReference type="AlphaFoldDB" id="D7KKR6"/>
<keyword evidence="2" id="KW-1185">Reference proteome</keyword>
<reference evidence="2" key="1">
    <citation type="journal article" date="2011" name="Nat. Genet.">
        <title>The Arabidopsis lyrata genome sequence and the basis of rapid genome size change.</title>
        <authorList>
            <person name="Hu T.T."/>
            <person name="Pattyn P."/>
            <person name="Bakker E.G."/>
            <person name="Cao J."/>
            <person name="Cheng J.-F."/>
            <person name="Clark R.M."/>
            <person name="Fahlgren N."/>
            <person name="Fawcett J.A."/>
            <person name="Grimwood J."/>
            <person name="Gundlach H."/>
            <person name="Haberer G."/>
            <person name="Hollister J.D."/>
            <person name="Ossowski S."/>
            <person name="Ottilar R.P."/>
            <person name="Salamov A.A."/>
            <person name="Schneeberger K."/>
            <person name="Spannagl M."/>
            <person name="Wang X."/>
            <person name="Yang L."/>
            <person name="Nasrallah M.E."/>
            <person name="Bergelson J."/>
            <person name="Carrington J.C."/>
            <person name="Gaut B.S."/>
            <person name="Schmutz J."/>
            <person name="Mayer K.F.X."/>
            <person name="Van de Peer Y."/>
            <person name="Grigoriev I.V."/>
            <person name="Nordborg M."/>
            <person name="Weigel D."/>
            <person name="Guo Y.-L."/>
        </authorList>
    </citation>
    <scope>NUCLEOTIDE SEQUENCE [LARGE SCALE GENOMIC DNA]</scope>
    <source>
        <strain evidence="2">cv. MN47</strain>
    </source>
</reference>
<dbReference type="Proteomes" id="UP000008694">
    <property type="component" value="Unassembled WGS sequence"/>
</dbReference>
<dbReference type="EMBL" id="GL348713">
    <property type="protein sequence ID" value="EFH66068.1"/>
    <property type="molecule type" value="Genomic_DNA"/>
</dbReference>
<organism evidence="2">
    <name type="scientific">Arabidopsis lyrata subsp. lyrata</name>
    <name type="common">Lyre-leaved rock-cress</name>
    <dbReference type="NCBI Taxonomy" id="81972"/>
    <lineage>
        <taxon>Eukaryota</taxon>
        <taxon>Viridiplantae</taxon>
        <taxon>Streptophyta</taxon>
        <taxon>Embryophyta</taxon>
        <taxon>Tracheophyta</taxon>
        <taxon>Spermatophyta</taxon>
        <taxon>Magnoliopsida</taxon>
        <taxon>eudicotyledons</taxon>
        <taxon>Gunneridae</taxon>
        <taxon>Pentapetalae</taxon>
        <taxon>rosids</taxon>
        <taxon>malvids</taxon>
        <taxon>Brassicales</taxon>
        <taxon>Brassicaceae</taxon>
        <taxon>Camelineae</taxon>
        <taxon>Arabidopsis</taxon>
    </lineage>
</organism>
<name>D7KKR6_ARALL</name>
<protein>
    <submittedName>
        <fullName evidence="1">Expressed protein</fullName>
    </submittedName>
</protein>
<evidence type="ECO:0000313" key="2">
    <source>
        <dbReference type="Proteomes" id="UP000008694"/>
    </source>
</evidence>
<gene>
    <name evidence="1" type="ORF">ARALYDRAFT_888317</name>
</gene>
<evidence type="ECO:0000313" key="1">
    <source>
        <dbReference type="EMBL" id="EFH66068.1"/>
    </source>
</evidence>
<dbReference type="Gramene" id="scaffold_101111.1">
    <property type="protein sequence ID" value="scaffold_101111.1"/>
    <property type="gene ID" value="scaffold_101111.1"/>
</dbReference>
<sequence>MSRKFFFDVVIIISSDAGHHRRFRFIKSEPLWFTKSEIQVAKSESLVPIFSNLILHGKNLSDFIHKS</sequence>
<proteinExistence type="predicted"/>
<accession>D7KKR6</accession>
<dbReference type="HOGENOM" id="CLU_2815850_0_0_1"/>